<dbReference type="GO" id="GO:0046872">
    <property type="term" value="F:metal ion binding"/>
    <property type="evidence" value="ECO:0007669"/>
    <property type="project" value="InterPro"/>
</dbReference>
<dbReference type="InterPro" id="IPR007863">
    <property type="entry name" value="Peptidase_M16_C"/>
</dbReference>
<evidence type="ECO:0000256" key="1">
    <source>
        <dbReference type="ARBA" id="ARBA00007261"/>
    </source>
</evidence>
<dbReference type="eggNOG" id="COG0612">
    <property type="taxonomic scope" value="Bacteria"/>
</dbReference>
<dbReference type="InterPro" id="IPR011765">
    <property type="entry name" value="Pept_M16_N"/>
</dbReference>
<evidence type="ECO:0000259" key="3">
    <source>
        <dbReference type="Pfam" id="PF00675"/>
    </source>
</evidence>
<dbReference type="Gene3D" id="3.30.830.10">
    <property type="entry name" value="Metalloenzyme, LuxS/M16 peptidase-like"/>
    <property type="match status" value="2"/>
</dbReference>
<dbReference type="RefSeq" id="WP_013324893.1">
    <property type="nucleotide sequence ID" value="NC_014501.1"/>
</dbReference>
<feature type="domain" description="Peptidase M16 C-terminal" evidence="4">
    <location>
        <begin position="178"/>
        <end position="356"/>
    </location>
</feature>
<dbReference type="Proteomes" id="UP000008206">
    <property type="component" value="Chromosome"/>
</dbReference>
<dbReference type="PANTHER" id="PTHR11851">
    <property type="entry name" value="METALLOPROTEASE"/>
    <property type="match status" value="1"/>
</dbReference>
<gene>
    <name evidence="5" type="ordered locus">Cyan7822_4964</name>
</gene>
<dbReference type="InterPro" id="IPR050361">
    <property type="entry name" value="MPP/UQCRC_Complex"/>
</dbReference>
<dbReference type="SUPFAM" id="SSF63411">
    <property type="entry name" value="LuxS/MPP-like metallohydrolase"/>
    <property type="match status" value="2"/>
</dbReference>
<dbReference type="HOGENOM" id="CLU_009902_3_2_3"/>
<evidence type="ECO:0000256" key="2">
    <source>
        <dbReference type="RuleBase" id="RU004447"/>
    </source>
</evidence>
<dbReference type="GO" id="GO:0004222">
    <property type="term" value="F:metalloendopeptidase activity"/>
    <property type="evidence" value="ECO:0007669"/>
    <property type="project" value="InterPro"/>
</dbReference>
<evidence type="ECO:0000259" key="4">
    <source>
        <dbReference type="Pfam" id="PF05193"/>
    </source>
</evidence>
<keyword evidence="6" id="KW-1185">Reference proteome</keyword>
<dbReference type="STRING" id="497965.Cyan7822_4964"/>
<dbReference type="Pfam" id="PF00675">
    <property type="entry name" value="Peptidase_M16"/>
    <property type="match status" value="1"/>
</dbReference>
<dbReference type="AlphaFoldDB" id="E0UI87"/>
<protein>
    <submittedName>
        <fullName evidence="5">Peptidase M16 domain protein</fullName>
    </submittedName>
</protein>
<accession>E0UI87</accession>
<evidence type="ECO:0000313" key="5">
    <source>
        <dbReference type="EMBL" id="ADN16855.1"/>
    </source>
</evidence>
<name>E0UI87_GLOV7</name>
<dbReference type="InterPro" id="IPR001431">
    <property type="entry name" value="Pept_M16_Zn_BS"/>
</dbReference>
<sequence length="424" mass="48282">MQLRERRNISQFPASISKLNHGLTVIHQYIPATPVVVADIWVKAGAIAEPVEWPGMAHFLEHMIFKGSGRIKPGMFDEVIENLGGMTNAATSHDYAHFFLTTAGKYLSETLPYLAEILLQAKIPDEEFYRERDVVLEEIRYSYDDPDWVGFQVLCESLYQYHPYGRSVLGDEENLLKYTPNQMRCFHRTHYQPENMTVVIVGGVQEEEALSIVDKSFAHFSVPDECPSLIIEAEPPIIETRRNLLYMPRIESSRLIMGWIGPGIDQLEDAVGLDLLSVVLAGGRCSRLVRELREEKQLVINIDSSFSLQRDSSLFTISAILAREEVETVEKMITDHLERLQSVPITPEELARCQRLLCHDYIFSTETPGQLAGLYGYYQIIAAQAELSLQYPKIIQQLTAKDLKRLANQYLCPEHYAITVMQPC</sequence>
<dbReference type="PROSITE" id="PS00143">
    <property type="entry name" value="INSULINASE"/>
    <property type="match status" value="1"/>
</dbReference>
<comment type="similarity">
    <text evidence="1 2">Belongs to the peptidase M16 family.</text>
</comment>
<dbReference type="PANTHER" id="PTHR11851:SF49">
    <property type="entry name" value="MITOCHONDRIAL-PROCESSING PEPTIDASE SUBUNIT ALPHA"/>
    <property type="match status" value="1"/>
</dbReference>
<dbReference type="Pfam" id="PF05193">
    <property type="entry name" value="Peptidase_M16_C"/>
    <property type="match status" value="1"/>
</dbReference>
<dbReference type="EMBL" id="CP002198">
    <property type="protein sequence ID" value="ADN16855.1"/>
    <property type="molecule type" value="Genomic_DNA"/>
</dbReference>
<organism evidence="5 6">
    <name type="scientific">Gloeothece verrucosa (strain PCC 7822)</name>
    <name type="common">Cyanothece sp. (strain PCC 7822)</name>
    <dbReference type="NCBI Taxonomy" id="497965"/>
    <lineage>
        <taxon>Bacteria</taxon>
        <taxon>Bacillati</taxon>
        <taxon>Cyanobacteriota</taxon>
        <taxon>Cyanophyceae</taxon>
        <taxon>Oscillatoriophycideae</taxon>
        <taxon>Chroococcales</taxon>
        <taxon>Aphanothecaceae</taxon>
        <taxon>Gloeothece</taxon>
        <taxon>Gloeothece verrucosa</taxon>
    </lineage>
</organism>
<proteinExistence type="inferred from homology"/>
<reference evidence="6" key="1">
    <citation type="journal article" date="2011" name="MBio">
        <title>Novel metabolic attributes of the genus Cyanothece, comprising a group of unicellular nitrogen-fixing Cyanobacteria.</title>
        <authorList>
            <person name="Bandyopadhyay A."/>
            <person name="Elvitigala T."/>
            <person name="Welsh E."/>
            <person name="Stockel J."/>
            <person name="Liberton M."/>
            <person name="Min H."/>
            <person name="Sherman L.A."/>
            <person name="Pakrasi H.B."/>
        </authorList>
    </citation>
    <scope>NUCLEOTIDE SEQUENCE [LARGE SCALE GENOMIC DNA]</scope>
    <source>
        <strain evidence="6">PCC 7822</strain>
    </source>
</reference>
<feature type="domain" description="Peptidase M16 N-terminal" evidence="3">
    <location>
        <begin position="25"/>
        <end position="171"/>
    </location>
</feature>
<evidence type="ECO:0000313" key="6">
    <source>
        <dbReference type="Proteomes" id="UP000008206"/>
    </source>
</evidence>
<dbReference type="InterPro" id="IPR011249">
    <property type="entry name" value="Metalloenz_LuxS/M16"/>
</dbReference>
<dbReference type="GO" id="GO:0006508">
    <property type="term" value="P:proteolysis"/>
    <property type="evidence" value="ECO:0007669"/>
    <property type="project" value="InterPro"/>
</dbReference>
<dbReference type="KEGG" id="cyj:Cyan7822_4964"/>